<keyword evidence="10 12" id="KW-0472">Membrane</keyword>
<dbReference type="SUPFAM" id="SSF55811">
    <property type="entry name" value="Nudix"/>
    <property type="match status" value="1"/>
</dbReference>
<dbReference type="InterPro" id="IPR050927">
    <property type="entry name" value="TRPM"/>
</dbReference>
<evidence type="ECO:0000256" key="6">
    <source>
        <dbReference type="ARBA" id="ARBA00022692"/>
    </source>
</evidence>
<dbReference type="STRING" id="947166.A0A1D1UP03"/>
<feature type="transmembrane region" description="Helical" evidence="12">
    <location>
        <begin position="851"/>
        <end position="870"/>
    </location>
</feature>
<evidence type="ECO:0000256" key="3">
    <source>
        <dbReference type="ARBA" id="ARBA00022475"/>
    </source>
</evidence>
<feature type="domain" description="TRPM SLOG" evidence="13">
    <location>
        <begin position="87"/>
        <end position="320"/>
    </location>
</feature>
<evidence type="ECO:0000256" key="11">
    <source>
        <dbReference type="ARBA" id="ARBA00023303"/>
    </source>
</evidence>
<evidence type="ECO:0000256" key="10">
    <source>
        <dbReference type="ARBA" id="ARBA00023136"/>
    </source>
</evidence>
<protein>
    <submittedName>
        <fullName evidence="15">Uncharacterized protein</fullName>
    </submittedName>
</protein>
<dbReference type="Pfam" id="PF18139">
    <property type="entry name" value="LSDAT_euk"/>
    <property type="match status" value="1"/>
</dbReference>
<feature type="transmembrane region" description="Helical" evidence="12">
    <location>
        <begin position="782"/>
        <end position="800"/>
    </location>
</feature>
<feature type="transmembrane region" description="Helical" evidence="12">
    <location>
        <begin position="757"/>
        <end position="776"/>
    </location>
</feature>
<proteinExistence type="predicted"/>
<dbReference type="Proteomes" id="UP000186922">
    <property type="component" value="Unassembled WGS sequence"/>
</dbReference>
<keyword evidence="9" id="KW-0406">Ion transport</keyword>
<evidence type="ECO:0000313" key="16">
    <source>
        <dbReference type="Proteomes" id="UP000186922"/>
    </source>
</evidence>
<comment type="caution">
    <text evidence="15">The sequence shown here is derived from an EMBL/GenBank/DDBJ whole genome shotgun (WGS) entry which is preliminary data.</text>
</comment>
<evidence type="ECO:0000256" key="4">
    <source>
        <dbReference type="ARBA" id="ARBA00022568"/>
    </source>
</evidence>
<reference evidence="15 16" key="1">
    <citation type="journal article" date="2016" name="Nat. Commun.">
        <title>Extremotolerant tardigrade genome and improved radiotolerance of human cultured cells by tardigrade-unique protein.</title>
        <authorList>
            <person name="Hashimoto T."/>
            <person name="Horikawa D.D."/>
            <person name="Saito Y."/>
            <person name="Kuwahara H."/>
            <person name="Kozuka-Hata H."/>
            <person name="Shin-I T."/>
            <person name="Minakuchi Y."/>
            <person name="Ohishi K."/>
            <person name="Motoyama A."/>
            <person name="Aizu T."/>
            <person name="Enomoto A."/>
            <person name="Kondo K."/>
            <person name="Tanaka S."/>
            <person name="Hara Y."/>
            <person name="Koshikawa S."/>
            <person name="Sagara H."/>
            <person name="Miura T."/>
            <person name="Yokobori S."/>
            <person name="Miyagawa K."/>
            <person name="Suzuki Y."/>
            <person name="Kubo T."/>
            <person name="Oyama M."/>
            <person name="Kohara Y."/>
            <person name="Fujiyama A."/>
            <person name="Arakawa K."/>
            <person name="Katayama T."/>
            <person name="Toyoda A."/>
            <person name="Kunieda T."/>
        </authorList>
    </citation>
    <scope>NUCLEOTIDE SEQUENCE [LARGE SCALE GENOMIC DNA]</scope>
    <source>
        <strain evidence="15 16">YOKOZUNA-1</strain>
    </source>
</reference>
<accession>A0A1D1UP03</accession>
<evidence type="ECO:0000256" key="2">
    <source>
        <dbReference type="ARBA" id="ARBA00022448"/>
    </source>
</evidence>
<evidence type="ECO:0000256" key="8">
    <source>
        <dbReference type="ARBA" id="ARBA00022989"/>
    </source>
</evidence>
<evidence type="ECO:0000256" key="9">
    <source>
        <dbReference type="ARBA" id="ARBA00023065"/>
    </source>
</evidence>
<sequence>MLPVTKTHNHQEVTYGNGYASDYLQLAERLGEKEAPDGNGILKANSPAVLDKRKPVLRASDVSGAVAAAREAVSPRSGAGESWFRYNPDVLITFITGNTSYGQWRRDDYRSALQGGFIKLINTLRLGIFDDGLYYGLSRMWGDVVREEEIQRRALGEPVGRLPLIGVVPSSRYNEADTEYPHDVPVSIGSANAPPPKFPLDGYHPLYAMMESQSYKESSLLRVAFEREVQEELNRRATSGRREEGRKFVGVPMVAFLFQGELDDLDRIRAYLEAKVPIVIMEGCGGLGNILSSAIHESAELDGPGLRTSVGTQLQRAFPFLREDEYSMVDCLNSVMEVLKLGFPDQQGPLLSIMNCRQMENFGDLQSFVLKSVIGSSSTKATPDLFEHFLSLAVKCNNHTVALNMLLNKAPWSDMELPESVFELALLLPNREMFVDIYLQHLFRTRKYVSDVKLLKLFREAKDRQFFPEHVWEGIMRYSIVEPVGPDFITSGLNWLIKELTGVRNYIDAYGLTAAAYGQTEDFNNATEEKKAMNALIVHAVLFNRPKMVKTLIKHHAEPLPQALFAESLFHGLYKRVSNAATGVGLKNIANDLAKVAVDIFDKGVQKSGQRGPVILTQRFPDFNDKTPLELAYDTNNKGFVAHGSVQGWLDQYYSNFIRVKGNYDSLKLFLSAVLVFPMYIWLSFPLLRQPTTAPIDDPAKEGVLRPRTEEDINRVLAKVKRYQTGGADAENTTMSQQRPPLGQMIHAVWSAPVVRFYAWHLFYWMFIILICVDIMLPPCRFIGVDIAVFVITISIWSDIVTRTLYDQRHYRKIFWVERSYDLISQTLFNILFFLYRIAPYRYDHPFAGRVILAFGILYYCYRVWSFFYYMEKTFGPVIRIVGQMFCDDLARWLVLLAPFMIATTLIFQGVITPDWPLTGDDWRHAWYRGVFTIFAGFPNELEYTPGCERQRTKGLSAPWRHTDRSGRADGIPPERCWTGEYDDYSCPTVSFWSYFFVIQYYVLLKLGLSNLLSAFYVYRQLQQAAQANLVWKYHRARVVMDYANRTSMPPPFYALGYIYRLIFERKTPRLGSGLTNKGVSREAIEWDTYTFWKGVALDYFRGKEQEAEAPKVPQQQVKTLTEIQADLALLAKKLTAADRKMMDVEEYTRQTGRTAQDAAQMKSNRLRSVSEVAQPYPHKQSRASPYPATAISRLYVPDDRVDWQDSLDDYRPEVYNKAAGEFSGEESPWVDSESDLRSVSGRSRGRRCWITTQDGQAVSYNVDSNGNPLNPFGRTGLRGRGGMPRFGPNHKVYLLITNSSAAGFRYIVQRTPTSDATLPQRFLGHHESEYAVACLLLDAFLYDTTTLNETDLDVEDVTSMPMMSDTMMDILRGRLAKIMENFGAQALTLGELYRGYLDSALNTDNAWMEVVVFHLTVPSFGIDRFTTYKWKLYGSDTLPQDFEGAIVRQAYQQSSEA</sequence>
<name>A0A1D1UP03_RAMVA</name>
<keyword evidence="8 12" id="KW-1133">Transmembrane helix</keyword>
<dbReference type="PANTHER" id="PTHR13800:SF41">
    <property type="entry name" value="PROTEIN CED-11"/>
    <property type="match status" value="1"/>
</dbReference>
<gene>
    <name evidence="15" type="primary">RvY_03479-1</name>
    <name evidence="15" type="synonym">RvY_03479.1</name>
    <name evidence="15" type="ORF">RvY_03479</name>
</gene>
<feature type="transmembrane region" description="Helical" evidence="12">
    <location>
        <begin position="992"/>
        <end position="1019"/>
    </location>
</feature>
<evidence type="ECO:0000259" key="13">
    <source>
        <dbReference type="Pfam" id="PF18139"/>
    </source>
</evidence>
<dbReference type="PANTHER" id="PTHR13800">
    <property type="entry name" value="TRANSIENT RECEPTOR POTENTIAL CATION CHANNEL, SUBFAMILY M, MEMBER 6"/>
    <property type="match status" value="1"/>
</dbReference>
<dbReference type="GO" id="GO:0005886">
    <property type="term" value="C:plasma membrane"/>
    <property type="evidence" value="ECO:0007669"/>
    <property type="project" value="UniProtKB-SubCell"/>
</dbReference>
<dbReference type="Gene3D" id="3.90.79.10">
    <property type="entry name" value="Nucleoside Triphosphate Pyrophosphohydrolase"/>
    <property type="match status" value="1"/>
</dbReference>
<dbReference type="OrthoDB" id="301415at2759"/>
<evidence type="ECO:0000256" key="7">
    <source>
        <dbReference type="ARBA" id="ARBA00022837"/>
    </source>
</evidence>
<evidence type="ECO:0000313" key="15">
    <source>
        <dbReference type="EMBL" id="GAU91171.1"/>
    </source>
</evidence>
<feature type="transmembrane region" description="Helical" evidence="12">
    <location>
        <begin position="669"/>
        <end position="688"/>
    </location>
</feature>
<evidence type="ECO:0000256" key="1">
    <source>
        <dbReference type="ARBA" id="ARBA00004651"/>
    </source>
</evidence>
<feature type="transmembrane region" description="Helical" evidence="12">
    <location>
        <begin position="821"/>
        <end position="839"/>
    </location>
</feature>
<comment type="subcellular location">
    <subcellularLocation>
        <location evidence="1">Cell membrane</location>
        <topology evidence="1">Multi-pass membrane protein</topology>
    </subcellularLocation>
</comment>
<keyword evidence="3" id="KW-1003">Cell membrane</keyword>
<evidence type="ECO:0000256" key="5">
    <source>
        <dbReference type="ARBA" id="ARBA00022673"/>
    </source>
</evidence>
<keyword evidence="4" id="KW-0109">Calcium transport</keyword>
<keyword evidence="6 12" id="KW-0812">Transmembrane</keyword>
<dbReference type="GO" id="GO:0005262">
    <property type="term" value="F:calcium channel activity"/>
    <property type="evidence" value="ECO:0007669"/>
    <property type="project" value="UniProtKB-KW"/>
</dbReference>
<organism evidence="15 16">
    <name type="scientific">Ramazzottius varieornatus</name>
    <name type="common">Water bear</name>
    <name type="synonym">Tardigrade</name>
    <dbReference type="NCBI Taxonomy" id="947166"/>
    <lineage>
        <taxon>Eukaryota</taxon>
        <taxon>Metazoa</taxon>
        <taxon>Ecdysozoa</taxon>
        <taxon>Tardigrada</taxon>
        <taxon>Eutardigrada</taxon>
        <taxon>Parachela</taxon>
        <taxon>Hypsibioidea</taxon>
        <taxon>Ramazzottiidae</taxon>
        <taxon>Ramazzottius</taxon>
    </lineage>
</organism>
<evidence type="ECO:0000259" key="14">
    <source>
        <dbReference type="Pfam" id="PF25508"/>
    </source>
</evidence>
<feature type="transmembrane region" description="Helical" evidence="12">
    <location>
        <begin position="890"/>
        <end position="912"/>
    </location>
</feature>
<dbReference type="Pfam" id="PF25508">
    <property type="entry name" value="TRPM2"/>
    <property type="match status" value="1"/>
</dbReference>
<keyword evidence="5" id="KW-0107">Calcium channel</keyword>
<keyword evidence="16" id="KW-1185">Reference proteome</keyword>
<feature type="domain" description="TRPM-like" evidence="14">
    <location>
        <begin position="524"/>
        <end position="643"/>
    </location>
</feature>
<keyword evidence="2" id="KW-0813">Transport</keyword>
<dbReference type="InterPro" id="IPR015797">
    <property type="entry name" value="NUDIX_hydrolase-like_dom_sf"/>
</dbReference>
<keyword evidence="11" id="KW-0407">Ion channel</keyword>
<dbReference type="Pfam" id="PF25969">
    <property type="entry name" value="NUDT9_N"/>
    <property type="match status" value="1"/>
</dbReference>
<dbReference type="EMBL" id="BDGG01000002">
    <property type="protein sequence ID" value="GAU91171.1"/>
    <property type="molecule type" value="Genomic_DNA"/>
</dbReference>
<dbReference type="InterPro" id="IPR041491">
    <property type="entry name" value="TRPM_SLOG"/>
</dbReference>
<keyword evidence="7" id="KW-0106">Calcium</keyword>
<dbReference type="InterPro" id="IPR057366">
    <property type="entry name" value="TRPM-like"/>
</dbReference>
<evidence type="ECO:0000256" key="12">
    <source>
        <dbReference type="SAM" id="Phobius"/>
    </source>
</evidence>